<dbReference type="AlphaFoldDB" id="A0A4Q5KKD2"/>
<organism evidence="2 5">
    <name type="scientific">Aliivibrio finisterrensis</name>
    <dbReference type="NCBI Taxonomy" id="511998"/>
    <lineage>
        <taxon>Bacteria</taxon>
        <taxon>Pseudomonadati</taxon>
        <taxon>Pseudomonadota</taxon>
        <taxon>Gammaproteobacteria</taxon>
        <taxon>Vibrionales</taxon>
        <taxon>Vibrionaceae</taxon>
        <taxon>Aliivibrio</taxon>
    </lineage>
</organism>
<dbReference type="EMBL" id="SEZN01000004">
    <property type="protein sequence ID" value="RYU66314.1"/>
    <property type="molecule type" value="Genomic_DNA"/>
</dbReference>
<accession>A0A4Q5KKD2</accession>
<dbReference type="OrthoDB" id="5432325at2"/>
<dbReference type="EMBL" id="SEZJ01000011">
    <property type="protein sequence ID" value="RYU45695.1"/>
    <property type="molecule type" value="Genomic_DNA"/>
</dbReference>
<dbReference type="GeneID" id="56276019"/>
<proteinExistence type="predicted"/>
<evidence type="ECO:0000313" key="2">
    <source>
        <dbReference type="EMBL" id="RYU45695.1"/>
    </source>
</evidence>
<dbReference type="Proteomes" id="UP000294166">
    <property type="component" value="Unassembled WGS sequence"/>
</dbReference>
<protein>
    <submittedName>
        <fullName evidence="2">General secretion pathway protein GspB</fullName>
    </submittedName>
</protein>
<keyword evidence="7" id="KW-1185">Reference proteome</keyword>
<sequence length="234" mass="25973">MTLSRLSWKSLSAIVVLPPLAVSAYIAFPYYQASQQETPLPELSYTQLDFPSITTNKLPIRAQELALQRSSQSDKTDADAITVIPSNTSVTQPQSNRAEVKKQIEDTASSLDINKLDLSGLSPELAARFESVLNDPSEYDDHEAIEDEPLESNGYLELDKNGSQLSGRLPPLNFQTHNYTSKPSRRWVKVNGQEVNIGGSITPSITLLEINPRDVVIEFKGQKIEVPALYEWKG</sequence>
<comment type="caution">
    <text evidence="2">The sequence shown here is derived from an EMBL/GenBank/DDBJ whole genome shotgun (WGS) entry which is preliminary data.</text>
</comment>
<dbReference type="RefSeq" id="WP_130047153.1">
    <property type="nucleotide sequence ID" value="NZ_SEZJ01000011.1"/>
</dbReference>
<name>A0A4Q5KKD2_9GAMM</name>
<evidence type="ECO:0000313" key="6">
    <source>
        <dbReference type="Proteomes" id="UP000294063"/>
    </source>
</evidence>
<evidence type="ECO:0000313" key="5">
    <source>
        <dbReference type="Proteomes" id="UP000293465"/>
    </source>
</evidence>
<dbReference type="GO" id="GO:0015627">
    <property type="term" value="C:type II protein secretion system complex"/>
    <property type="evidence" value="ECO:0007669"/>
    <property type="project" value="InterPro"/>
</dbReference>
<evidence type="ECO:0000313" key="3">
    <source>
        <dbReference type="EMBL" id="RYU52644.1"/>
    </source>
</evidence>
<gene>
    <name evidence="2" type="ORF">ERW49_13200</name>
    <name evidence="4" type="ORF">ERW53_03500</name>
    <name evidence="3" type="ORF">ERW57_06080</name>
</gene>
<reference evidence="5 6" key="1">
    <citation type="submission" date="2019-02" db="EMBL/GenBank/DDBJ databases">
        <title>Genome sequences of Aliivibrio finisterrensis strains from farmed Atlantic salmon.</title>
        <authorList>
            <person name="Bowman J.P."/>
        </authorList>
    </citation>
    <scope>NUCLEOTIDE SEQUENCE [LARGE SCALE GENOMIC DNA]</scope>
    <source>
        <strain evidence="4 7">A21</strain>
        <strain evidence="2 5">A32</strain>
        <strain evidence="3 6">A46</strain>
    </source>
</reference>
<dbReference type="EMBL" id="SEZK01000007">
    <property type="protein sequence ID" value="RYU52644.1"/>
    <property type="molecule type" value="Genomic_DNA"/>
</dbReference>
<evidence type="ECO:0000313" key="4">
    <source>
        <dbReference type="EMBL" id="RYU66314.1"/>
    </source>
</evidence>
<feature type="domain" description="Type II secretion system protein GspB C-terminal" evidence="1">
    <location>
        <begin position="169"/>
        <end position="228"/>
    </location>
</feature>
<dbReference type="InterPro" id="IPR032389">
    <property type="entry name" value="GspB_C"/>
</dbReference>
<dbReference type="Pfam" id="PF16537">
    <property type="entry name" value="T2SSB"/>
    <property type="match status" value="1"/>
</dbReference>
<dbReference type="Proteomes" id="UP000294063">
    <property type="component" value="Unassembled WGS sequence"/>
</dbReference>
<evidence type="ECO:0000259" key="1">
    <source>
        <dbReference type="Pfam" id="PF16537"/>
    </source>
</evidence>
<dbReference type="Proteomes" id="UP000293465">
    <property type="component" value="Unassembled WGS sequence"/>
</dbReference>
<evidence type="ECO:0000313" key="7">
    <source>
        <dbReference type="Proteomes" id="UP000294166"/>
    </source>
</evidence>